<proteinExistence type="predicted"/>
<accession>A0A6A4GLS1</accession>
<evidence type="ECO:0000313" key="3">
    <source>
        <dbReference type="Proteomes" id="UP000799118"/>
    </source>
</evidence>
<gene>
    <name evidence="2" type="ORF">BT96DRAFT_514397</name>
</gene>
<feature type="signal peptide" evidence="1">
    <location>
        <begin position="1"/>
        <end position="21"/>
    </location>
</feature>
<keyword evidence="1" id="KW-0732">Signal</keyword>
<reference evidence="2" key="1">
    <citation type="journal article" date="2019" name="Environ. Microbiol.">
        <title>Fungal ecological strategies reflected in gene transcription - a case study of two litter decomposers.</title>
        <authorList>
            <person name="Barbi F."/>
            <person name="Kohler A."/>
            <person name="Barry K."/>
            <person name="Baskaran P."/>
            <person name="Daum C."/>
            <person name="Fauchery L."/>
            <person name="Ihrmark K."/>
            <person name="Kuo A."/>
            <person name="LaButti K."/>
            <person name="Lipzen A."/>
            <person name="Morin E."/>
            <person name="Grigoriev I.V."/>
            <person name="Henrissat B."/>
            <person name="Lindahl B."/>
            <person name="Martin F."/>
        </authorList>
    </citation>
    <scope>NUCLEOTIDE SEQUENCE</scope>
    <source>
        <strain evidence="2">JB14</strain>
    </source>
</reference>
<dbReference type="AlphaFoldDB" id="A0A6A4GLS1"/>
<organism evidence="2 3">
    <name type="scientific">Gymnopus androsaceus JB14</name>
    <dbReference type="NCBI Taxonomy" id="1447944"/>
    <lineage>
        <taxon>Eukaryota</taxon>
        <taxon>Fungi</taxon>
        <taxon>Dikarya</taxon>
        <taxon>Basidiomycota</taxon>
        <taxon>Agaricomycotina</taxon>
        <taxon>Agaricomycetes</taxon>
        <taxon>Agaricomycetidae</taxon>
        <taxon>Agaricales</taxon>
        <taxon>Marasmiineae</taxon>
        <taxon>Omphalotaceae</taxon>
        <taxon>Gymnopus</taxon>
    </lineage>
</organism>
<dbReference type="EMBL" id="ML769860">
    <property type="protein sequence ID" value="KAE9386641.1"/>
    <property type="molecule type" value="Genomic_DNA"/>
</dbReference>
<protein>
    <submittedName>
        <fullName evidence="2">Uncharacterized protein</fullName>
    </submittedName>
</protein>
<keyword evidence="3" id="KW-1185">Reference proteome</keyword>
<name>A0A6A4GLS1_9AGAR</name>
<feature type="chain" id="PRO_5025510562" evidence="1">
    <location>
        <begin position="22"/>
        <end position="110"/>
    </location>
</feature>
<sequence>MCKETLSITVAVSLQILPTLAYMVEPLSMQMIHQMSRFRHMIKLRKSETGLKHQIALSISTQLSTEKLQELGVGSLNIHNILGGTTTIMVVYCGFKAKLDQAKQSYQQQS</sequence>
<evidence type="ECO:0000256" key="1">
    <source>
        <dbReference type="SAM" id="SignalP"/>
    </source>
</evidence>
<dbReference type="Proteomes" id="UP000799118">
    <property type="component" value="Unassembled WGS sequence"/>
</dbReference>
<evidence type="ECO:0000313" key="2">
    <source>
        <dbReference type="EMBL" id="KAE9386641.1"/>
    </source>
</evidence>